<keyword evidence="1" id="KW-0472">Membrane</keyword>
<accession>A0AAW1YLJ6</accession>
<feature type="domain" description="DUF4220" evidence="2">
    <location>
        <begin position="5"/>
        <end position="214"/>
    </location>
</feature>
<dbReference type="Pfam" id="PF13968">
    <property type="entry name" value="DUF4220"/>
    <property type="match status" value="1"/>
</dbReference>
<feature type="transmembrane region" description="Helical" evidence="1">
    <location>
        <begin position="67"/>
        <end position="86"/>
    </location>
</feature>
<sequence>MVPIWLAYLLADWAANFAIGLIASRQTDTESSPDNGGLLAFWAPFLLLHLGGPDTIIAVAMEDNALWPRHFLGLIFQAVAAVYVFIMQSSPQNKLRWPTLLLFFPGLVKYGERTRALYLANLESLKETMPEPGPDCAKYMDVYSPRKAANLPITIHAQEGGPGSESKIVTCPVEESENNTIAVVQHAYHFFKISMRLIIDLVFDFHHGSESRAIRRLYINCD</sequence>
<comment type="caution">
    <text evidence="3">The sequence shown here is derived from an EMBL/GenBank/DDBJ whole genome shotgun (WGS) entry which is preliminary data.</text>
</comment>
<feature type="transmembrane region" description="Helical" evidence="1">
    <location>
        <begin position="6"/>
        <end position="24"/>
    </location>
</feature>
<dbReference type="EMBL" id="JBEDUW010000001">
    <property type="protein sequence ID" value="KAK9949548.1"/>
    <property type="molecule type" value="Genomic_DNA"/>
</dbReference>
<evidence type="ECO:0000259" key="2">
    <source>
        <dbReference type="Pfam" id="PF13968"/>
    </source>
</evidence>
<dbReference type="PANTHER" id="PTHR31325">
    <property type="entry name" value="OS01G0798800 PROTEIN-RELATED"/>
    <property type="match status" value="1"/>
</dbReference>
<keyword evidence="1" id="KW-0812">Transmembrane</keyword>
<dbReference type="AlphaFoldDB" id="A0AAW1YLJ6"/>
<evidence type="ECO:0000256" key="1">
    <source>
        <dbReference type="SAM" id="Phobius"/>
    </source>
</evidence>
<organism evidence="3 4">
    <name type="scientific">Rubus argutus</name>
    <name type="common">Southern blackberry</name>
    <dbReference type="NCBI Taxonomy" id="59490"/>
    <lineage>
        <taxon>Eukaryota</taxon>
        <taxon>Viridiplantae</taxon>
        <taxon>Streptophyta</taxon>
        <taxon>Embryophyta</taxon>
        <taxon>Tracheophyta</taxon>
        <taxon>Spermatophyta</taxon>
        <taxon>Magnoliopsida</taxon>
        <taxon>eudicotyledons</taxon>
        <taxon>Gunneridae</taxon>
        <taxon>Pentapetalae</taxon>
        <taxon>rosids</taxon>
        <taxon>fabids</taxon>
        <taxon>Rosales</taxon>
        <taxon>Rosaceae</taxon>
        <taxon>Rosoideae</taxon>
        <taxon>Rosoideae incertae sedis</taxon>
        <taxon>Rubus</taxon>
    </lineage>
</organism>
<feature type="transmembrane region" description="Helical" evidence="1">
    <location>
        <begin position="36"/>
        <end position="61"/>
    </location>
</feature>
<evidence type="ECO:0000313" key="3">
    <source>
        <dbReference type="EMBL" id="KAK9949548.1"/>
    </source>
</evidence>
<proteinExistence type="predicted"/>
<keyword evidence="4" id="KW-1185">Reference proteome</keyword>
<dbReference type="InterPro" id="IPR025315">
    <property type="entry name" value="DUF4220"/>
</dbReference>
<reference evidence="3 4" key="1">
    <citation type="journal article" date="2023" name="G3 (Bethesda)">
        <title>A chromosome-length genome assembly and annotation of blackberry (Rubus argutus, cv. 'Hillquist').</title>
        <authorList>
            <person name="Bruna T."/>
            <person name="Aryal R."/>
            <person name="Dudchenko O."/>
            <person name="Sargent D.J."/>
            <person name="Mead D."/>
            <person name="Buti M."/>
            <person name="Cavallini A."/>
            <person name="Hytonen T."/>
            <person name="Andres J."/>
            <person name="Pham M."/>
            <person name="Weisz D."/>
            <person name="Mascagni F."/>
            <person name="Usai G."/>
            <person name="Natali L."/>
            <person name="Bassil N."/>
            <person name="Fernandez G.E."/>
            <person name="Lomsadze A."/>
            <person name="Armour M."/>
            <person name="Olukolu B."/>
            <person name="Poorten T."/>
            <person name="Britton C."/>
            <person name="Davik J."/>
            <person name="Ashrafi H."/>
            <person name="Aiden E.L."/>
            <person name="Borodovsky M."/>
            <person name="Worthington M."/>
        </authorList>
    </citation>
    <scope>NUCLEOTIDE SEQUENCE [LARGE SCALE GENOMIC DNA]</scope>
    <source>
        <strain evidence="3">PI 553951</strain>
    </source>
</reference>
<protein>
    <recommendedName>
        <fullName evidence="2">DUF4220 domain-containing protein</fullName>
    </recommendedName>
</protein>
<evidence type="ECO:0000313" key="4">
    <source>
        <dbReference type="Proteomes" id="UP001457282"/>
    </source>
</evidence>
<name>A0AAW1YLJ6_RUBAR</name>
<gene>
    <name evidence="3" type="ORF">M0R45_005066</name>
</gene>
<dbReference type="Proteomes" id="UP001457282">
    <property type="component" value="Unassembled WGS sequence"/>
</dbReference>
<keyword evidence="1" id="KW-1133">Transmembrane helix</keyword>